<evidence type="ECO:0000313" key="1">
    <source>
        <dbReference type="EMBL" id="KGT89519.1"/>
    </source>
</evidence>
<dbReference type="STRING" id="371042.NG99_19520"/>
<name>A0A0A3YVJ1_9GAMM</name>
<dbReference type="EMBL" id="JRUQ01000055">
    <property type="protein sequence ID" value="KGT89519.1"/>
    <property type="molecule type" value="Genomic_DNA"/>
</dbReference>
<comment type="caution">
    <text evidence="1">The sequence shown here is derived from an EMBL/GenBank/DDBJ whole genome shotgun (WGS) entry which is preliminary data.</text>
</comment>
<dbReference type="Proteomes" id="UP000030351">
    <property type="component" value="Unassembled WGS sequence"/>
</dbReference>
<dbReference type="InterPro" id="IPR008514">
    <property type="entry name" value="T6SS_Hcp"/>
</dbReference>
<dbReference type="InterPro" id="IPR036624">
    <property type="entry name" value="Hcp1-lik_sf"/>
</dbReference>
<accession>A0A0A3YVJ1</accession>
<dbReference type="RefSeq" id="WP_034896594.1">
    <property type="nucleotide sequence ID" value="NZ_JRUQ01000055.1"/>
</dbReference>
<protein>
    <submittedName>
        <fullName evidence="1">Hcp1 family type VI secretion system effector</fullName>
    </submittedName>
</protein>
<dbReference type="InterPro" id="IPR052947">
    <property type="entry name" value="T6SS_Hcp1_domain"/>
</dbReference>
<keyword evidence="2" id="KW-1185">Reference proteome</keyword>
<dbReference type="eggNOG" id="COG3157">
    <property type="taxonomic scope" value="Bacteria"/>
</dbReference>
<dbReference type="NCBIfam" id="TIGR03344">
    <property type="entry name" value="VI_effect_Hcp1"/>
    <property type="match status" value="1"/>
</dbReference>
<organism evidence="1 2">
    <name type="scientific">Erwinia typographi</name>
    <dbReference type="NCBI Taxonomy" id="371042"/>
    <lineage>
        <taxon>Bacteria</taxon>
        <taxon>Pseudomonadati</taxon>
        <taxon>Pseudomonadota</taxon>
        <taxon>Gammaproteobacteria</taxon>
        <taxon>Enterobacterales</taxon>
        <taxon>Erwiniaceae</taxon>
        <taxon>Erwinia</taxon>
    </lineage>
</organism>
<reference evidence="1 2" key="1">
    <citation type="submission" date="2014-10" db="EMBL/GenBank/DDBJ databases">
        <title>Genome sequence of Erwinia typographi M043b.</title>
        <authorList>
            <person name="Chan K.-G."/>
            <person name="Tan W.-S."/>
        </authorList>
    </citation>
    <scope>NUCLEOTIDE SEQUENCE [LARGE SCALE GENOMIC DNA]</scope>
    <source>
        <strain evidence="1 2">M043b</strain>
    </source>
</reference>
<dbReference type="Pfam" id="PF05638">
    <property type="entry name" value="T6SS_HCP"/>
    <property type="match status" value="1"/>
</dbReference>
<proteinExistence type="predicted"/>
<gene>
    <name evidence="1" type="ORF">NG99_19520</name>
</gene>
<dbReference type="AlphaFoldDB" id="A0A0A3YVJ1"/>
<dbReference type="PANTHER" id="PTHR34319">
    <property type="entry name" value="MAJOR EXPORTED PROTEIN"/>
    <property type="match status" value="1"/>
</dbReference>
<dbReference type="Gene3D" id="2.30.110.20">
    <property type="entry name" value="Hcp1-like"/>
    <property type="match status" value="1"/>
</dbReference>
<dbReference type="PANTHER" id="PTHR34319:SF6">
    <property type="entry name" value="MAJOR EXPORTED PROTEIN"/>
    <property type="match status" value="1"/>
</dbReference>
<evidence type="ECO:0000313" key="2">
    <source>
        <dbReference type="Proteomes" id="UP000030351"/>
    </source>
</evidence>
<dbReference type="SUPFAM" id="SSF141452">
    <property type="entry name" value="Hcp1-like"/>
    <property type="match status" value="1"/>
</dbReference>
<sequence>MAIPAYLWLKDDLGTTIRVSVDVAGREGGIEILGLNHGVMLPTDNRTGKSTATREHSPFTFDKEIDASTPYLYRAVTSGQKFQSAEVKYYRINAVGQEVEYFTTLMERVTVISAGPVMYDVKSQYGEICNHFDLVELIYEKISWRYVDGNIIHSDSWNECIIT</sequence>
<dbReference type="OrthoDB" id="6538145at2"/>